<evidence type="ECO:0000313" key="2">
    <source>
        <dbReference type="Proteomes" id="UP000187439"/>
    </source>
</evidence>
<comment type="caution">
    <text evidence="1">The sequence shown here is derived from an EMBL/GenBank/DDBJ whole genome shotgun (WGS) entry which is preliminary data.</text>
</comment>
<organism evidence="1 2">
    <name type="scientific">Paenibacillus odorifer</name>
    <dbReference type="NCBI Taxonomy" id="189426"/>
    <lineage>
        <taxon>Bacteria</taxon>
        <taxon>Bacillati</taxon>
        <taxon>Bacillota</taxon>
        <taxon>Bacilli</taxon>
        <taxon>Bacillales</taxon>
        <taxon>Paenibacillaceae</taxon>
        <taxon>Paenibacillus</taxon>
    </lineage>
</organism>
<sequence>MQYQTYRQYFKKDKFIQNLKESDNPDDQLYALTYSSLSWSTHIRRATYSNRVAEECQNLIELMLKRRDTSPGSSIAYLVSTESEKK</sequence>
<gene>
    <name evidence="1" type="ORF">BSK52_03460</name>
</gene>
<dbReference type="Proteomes" id="UP000187439">
    <property type="component" value="Unassembled WGS sequence"/>
</dbReference>
<accession>A0A1R0Y805</accession>
<protein>
    <submittedName>
        <fullName evidence="1">Uncharacterized protein</fullName>
    </submittedName>
</protein>
<dbReference type="AlphaFoldDB" id="A0A1R0Y805"/>
<name>A0A1R0Y805_9BACL</name>
<proteinExistence type="predicted"/>
<dbReference type="EMBL" id="MPTC01000002">
    <property type="protein sequence ID" value="OMD43480.1"/>
    <property type="molecule type" value="Genomic_DNA"/>
</dbReference>
<reference evidence="1 2" key="1">
    <citation type="submission" date="2016-10" db="EMBL/GenBank/DDBJ databases">
        <title>Paenibacillus species isolates.</title>
        <authorList>
            <person name="Beno S.M."/>
        </authorList>
    </citation>
    <scope>NUCLEOTIDE SEQUENCE [LARGE SCALE GENOMIC DNA]</scope>
    <source>
        <strain evidence="1 2">FSL H7-0710</strain>
    </source>
</reference>
<evidence type="ECO:0000313" key="1">
    <source>
        <dbReference type="EMBL" id="OMD43480.1"/>
    </source>
</evidence>